<dbReference type="InterPro" id="IPR000859">
    <property type="entry name" value="CUB_dom"/>
</dbReference>
<dbReference type="InterPro" id="IPR035914">
    <property type="entry name" value="Sperma_CUB_dom_sf"/>
</dbReference>
<keyword evidence="1" id="KW-0677">Repeat</keyword>
<proteinExistence type="predicted"/>
<evidence type="ECO:0000313" key="5">
    <source>
        <dbReference type="EMBL" id="CAC5395367.1"/>
    </source>
</evidence>
<feature type="domain" description="CUB" evidence="4">
    <location>
        <begin position="81"/>
        <end position="189"/>
    </location>
</feature>
<evidence type="ECO:0000313" key="6">
    <source>
        <dbReference type="Proteomes" id="UP000507470"/>
    </source>
</evidence>
<keyword evidence="6" id="KW-1185">Reference proteome</keyword>
<evidence type="ECO:0000259" key="4">
    <source>
        <dbReference type="PROSITE" id="PS01180"/>
    </source>
</evidence>
<dbReference type="Pfam" id="PF00431">
    <property type="entry name" value="CUB"/>
    <property type="match status" value="1"/>
</dbReference>
<dbReference type="Gene3D" id="2.60.120.290">
    <property type="entry name" value="Spermadhesin, CUB domain"/>
    <property type="match status" value="1"/>
</dbReference>
<dbReference type="OrthoDB" id="5975444at2759"/>
<name>A0A6J8CJS9_MYTCO</name>
<dbReference type="SMART" id="SM00042">
    <property type="entry name" value="CUB"/>
    <property type="match status" value="1"/>
</dbReference>
<dbReference type="Proteomes" id="UP000507470">
    <property type="component" value="Unassembled WGS sequence"/>
</dbReference>
<reference evidence="5 6" key="1">
    <citation type="submission" date="2020-06" db="EMBL/GenBank/DDBJ databases">
        <authorList>
            <person name="Li R."/>
            <person name="Bekaert M."/>
        </authorList>
    </citation>
    <scope>NUCLEOTIDE SEQUENCE [LARGE SCALE GENOMIC DNA]</scope>
    <source>
        <strain evidence="6">wild</strain>
    </source>
</reference>
<dbReference type="AlphaFoldDB" id="A0A6J8CJS9"/>
<keyword evidence="2" id="KW-1015">Disulfide bond</keyword>
<sequence length="190" mass="22078">MPTNLFHIHLSELHKLDFFFQKALIVCTFVDCSNRTDAYETLMNLYYDIKTKCQINETACLLSPCSQDHKCIVSRQNKAFCITTVGELIFMETLKSTNYPAAYPNYDVQSWTLAVQNNSRLVLRFQAFHLETNNDFLKIYDKQGGRQMYSLTGLYNRDDIWSKTNGFFITFTSDYSITFSGFSIDVYKTS</sequence>
<evidence type="ECO:0000256" key="1">
    <source>
        <dbReference type="ARBA" id="ARBA00022737"/>
    </source>
</evidence>
<dbReference type="PROSITE" id="PS01180">
    <property type="entry name" value="CUB"/>
    <property type="match status" value="1"/>
</dbReference>
<evidence type="ECO:0000256" key="2">
    <source>
        <dbReference type="ARBA" id="ARBA00023157"/>
    </source>
</evidence>
<evidence type="ECO:0000256" key="3">
    <source>
        <dbReference type="PROSITE-ProRule" id="PRU00059"/>
    </source>
</evidence>
<gene>
    <name evidence="5" type="ORF">MCOR_30044</name>
</gene>
<dbReference type="PANTHER" id="PTHR24251">
    <property type="entry name" value="OVOCHYMASE-RELATED"/>
    <property type="match status" value="1"/>
</dbReference>
<dbReference type="SUPFAM" id="SSF49854">
    <property type="entry name" value="Spermadhesin, CUB domain"/>
    <property type="match status" value="1"/>
</dbReference>
<organism evidence="5 6">
    <name type="scientific">Mytilus coruscus</name>
    <name type="common">Sea mussel</name>
    <dbReference type="NCBI Taxonomy" id="42192"/>
    <lineage>
        <taxon>Eukaryota</taxon>
        <taxon>Metazoa</taxon>
        <taxon>Spiralia</taxon>
        <taxon>Lophotrochozoa</taxon>
        <taxon>Mollusca</taxon>
        <taxon>Bivalvia</taxon>
        <taxon>Autobranchia</taxon>
        <taxon>Pteriomorphia</taxon>
        <taxon>Mytilida</taxon>
        <taxon>Mytiloidea</taxon>
        <taxon>Mytilidae</taxon>
        <taxon>Mytilinae</taxon>
        <taxon>Mytilus</taxon>
    </lineage>
</organism>
<comment type="caution">
    <text evidence="3">Lacks conserved residue(s) required for the propagation of feature annotation.</text>
</comment>
<protein>
    <recommendedName>
        <fullName evidence="4">CUB domain-containing protein</fullName>
    </recommendedName>
</protein>
<dbReference type="EMBL" id="CACVKT020005493">
    <property type="protein sequence ID" value="CAC5395367.1"/>
    <property type="molecule type" value="Genomic_DNA"/>
</dbReference>
<accession>A0A6J8CJS9</accession>
<dbReference type="CDD" id="cd00041">
    <property type="entry name" value="CUB"/>
    <property type="match status" value="1"/>
</dbReference>